<comment type="caution">
    <text evidence="2">The sequence shown here is derived from an EMBL/GenBank/DDBJ whole genome shotgun (WGS) entry which is preliminary data.</text>
</comment>
<evidence type="ECO:0000313" key="3">
    <source>
        <dbReference type="Proteomes" id="UP001239213"/>
    </source>
</evidence>
<evidence type="ECO:0000313" key="2">
    <source>
        <dbReference type="EMBL" id="KAK1487191.1"/>
    </source>
</evidence>
<dbReference type="EMBL" id="MPDP01000057">
    <property type="protein sequence ID" value="KAK1487191.1"/>
    <property type="molecule type" value="Genomic_DNA"/>
</dbReference>
<reference evidence="2" key="1">
    <citation type="submission" date="2016-11" db="EMBL/GenBank/DDBJ databases">
        <title>The genome sequence of Colletotrichum cuscutae.</title>
        <authorList>
            <person name="Baroncelli R."/>
        </authorList>
    </citation>
    <scope>NUCLEOTIDE SEQUENCE</scope>
    <source>
        <strain evidence="2">IMI 304802</strain>
    </source>
</reference>
<protein>
    <submittedName>
        <fullName evidence="2">Uncharacterized protein</fullName>
    </submittedName>
</protein>
<gene>
    <name evidence="2" type="ORF">CCUS01_03535</name>
</gene>
<keyword evidence="1" id="KW-0472">Membrane</keyword>
<organism evidence="2 3">
    <name type="scientific">Colletotrichum cuscutae</name>
    <dbReference type="NCBI Taxonomy" id="1209917"/>
    <lineage>
        <taxon>Eukaryota</taxon>
        <taxon>Fungi</taxon>
        <taxon>Dikarya</taxon>
        <taxon>Ascomycota</taxon>
        <taxon>Pezizomycotina</taxon>
        <taxon>Sordariomycetes</taxon>
        <taxon>Hypocreomycetidae</taxon>
        <taxon>Glomerellales</taxon>
        <taxon>Glomerellaceae</taxon>
        <taxon>Colletotrichum</taxon>
        <taxon>Colletotrichum acutatum species complex</taxon>
    </lineage>
</organism>
<dbReference type="AlphaFoldDB" id="A0AAI9VF44"/>
<proteinExistence type="predicted"/>
<keyword evidence="1" id="KW-1133">Transmembrane helix</keyword>
<sequence>DREKNHGNRVAGQLNAHRLLRAPARRPLPGCSVVRLTMAVYCLLKTGQWPHLLSEFLSWKISSFEVHLDTPPKQSFNMAQASTSWQRLLGLLSVLLALILGVSAGEHGAAVTGCPADLASAPEHTFSAGFDNSTDVAETQAERSHVEKLAATSLHGMGARSSFEAFRVDIPASCNTPSMKSSLIELPISFASLHLHLQNIRTK</sequence>
<feature type="non-terminal residue" evidence="2">
    <location>
        <position position="1"/>
    </location>
</feature>
<evidence type="ECO:0000256" key="1">
    <source>
        <dbReference type="SAM" id="Phobius"/>
    </source>
</evidence>
<dbReference type="Proteomes" id="UP001239213">
    <property type="component" value="Unassembled WGS sequence"/>
</dbReference>
<feature type="transmembrane region" description="Helical" evidence="1">
    <location>
        <begin position="88"/>
        <end position="105"/>
    </location>
</feature>
<keyword evidence="1" id="KW-0812">Transmembrane</keyword>
<accession>A0AAI9VF44</accession>
<name>A0AAI9VF44_9PEZI</name>
<keyword evidence="3" id="KW-1185">Reference proteome</keyword>